<comment type="caution">
    <text evidence="2">The sequence shown here is derived from an EMBL/GenBank/DDBJ whole genome shotgun (WGS) entry which is preliminary data.</text>
</comment>
<protein>
    <submittedName>
        <fullName evidence="2">Cyclase family protein</fullName>
    </submittedName>
</protein>
<name>A0A848DTC2_9PSEU</name>
<dbReference type="AlphaFoldDB" id="A0A848DTC2"/>
<feature type="non-terminal residue" evidence="2">
    <location>
        <position position="45"/>
    </location>
</feature>
<gene>
    <name evidence="1" type="ORF">HF519_12325</name>
    <name evidence="2" type="ORF">HF519_29615</name>
</gene>
<proteinExistence type="predicted"/>
<sequence>MSDAPAMGEFLGADAPSNWGKWGPDDEVGCLNYLDASQVLRGVQH</sequence>
<evidence type="ECO:0000313" key="1">
    <source>
        <dbReference type="EMBL" id="NMH92345.1"/>
    </source>
</evidence>
<evidence type="ECO:0000313" key="3">
    <source>
        <dbReference type="Proteomes" id="UP000586918"/>
    </source>
</evidence>
<reference evidence="2 3" key="1">
    <citation type="submission" date="2020-04" db="EMBL/GenBank/DDBJ databases">
        <authorList>
            <person name="Klaysubun C."/>
            <person name="Duangmal K."/>
            <person name="Lipun K."/>
        </authorList>
    </citation>
    <scope>NUCLEOTIDE SEQUENCE [LARGE SCALE GENOMIC DNA]</scope>
    <source>
        <strain evidence="2 3">DSM 45300</strain>
    </source>
</reference>
<keyword evidence="3" id="KW-1185">Reference proteome</keyword>
<dbReference type="Proteomes" id="UP000586918">
    <property type="component" value="Unassembled WGS sequence"/>
</dbReference>
<dbReference type="EMBL" id="JAAXKZ010000036">
    <property type="protein sequence ID" value="NMH92345.1"/>
    <property type="molecule type" value="Genomic_DNA"/>
</dbReference>
<dbReference type="EMBL" id="JAAXKZ010000227">
    <property type="protein sequence ID" value="NMH95621.1"/>
    <property type="molecule type" value="Genomic_DNA"/>
</dbReference>
<organism evidence="2 3">
    <name type="scientific">Pseudonocardia bannensis</name>
    <dbReference type="NCBI Taxonomy" id="630973"/>
    <lineage>
        <taxon>Bacteria</taxon>
        <taxon>Bacillati</taxon>
        <taxon>Actinomycetota</taxon>
        <taxon>Actinomycetes</taxon>
        <taxon>Pseudonocardiales</taxon>
        <taxon>Pseudonocardiaceae</taxon>
        <taxon>Pseudonocardia</taxon>
    </lineage>
</organism>
<accession>A0A848DTC2</accession>
<evidence type="ECO:0000313" key="2">
    <source>
        <dbReference type="EMBL" id="NMH95621.1"/>
    </source>
</evidence>